<protein>
    <submittedName>
        <fullName evidence="7">Selenocysteine-specific translation elongation factor</fullName>
    </submittedName>
</protein>
<dbReference type="Pfam" id="PF09107">
    <property type="entry name" value="WHD_3rd_SelB"/>
    <property type="match status" value="1"/>
</dbReference>
<keyword evidence="4" id="KW-0342">GTP-binding</keyword>
<organism evidence="7 8">
    <name type="scientific">Prauserella halophila</name>
    <dbReference type="NCBI Taxonomy" id="185641"/>
    <lineage>
        <taxon>Bacteria</taxon>
        <taxon>Bacillati</taxon>
        <taxon>Actinomycetota</taxon>
        <taxon>Actinomycetes</taxon>
        <taxon>Pseudonocardiales</taxon>
        <taxon>Pseudonocardiaceae</taxon>
        <taxon>Prauserella</taxon>
    </lineage>
</organism>
<sequence length="590" mass="61663">MRVVATAGHVDHGKSTLVRALTGMEPDRLAEEQRRGLTVELGFAWTTLEASGDGSDGAAGAGEAVAFVDVPGHERFVPNMLAGAGPVTAAMFVVAADEGWQAQSAEHLAALDAFGVSRGLLVVTKADRADPGEVIADARARLAVSTLGDVPAVAVSGRTGAGLAELRHALAELVRDLPVPDTTADVRLWADRVFTIRGAGTVATGTLGAGRITVGDELEVSGSGSRVTVRGVQALGRERGSVDAVARVAVNLRGVDRSGVGRGRALLTPGAWRPSSEADVRLRGDGAAELHRELVVHVGAAAVPCRVRPLGDDTARLTLREPLPLRRGDTGLLRDPGEHRVPAGVEVLDPDPPALRRRGAARERARELDRAEPAAAYLRRRGVVQTAELRARGFHPDAPVLGGLHVDAELLAALPARAGDQVDAFAASDPLAAGMPVEALRRALAVPAVLVPRIADDAGLELCDGLVRRPGSGTLPAVVDRAVRALEQRLAAEPFRAPEADDLAGLGLGPRELAAAERSGRLVRLTDTVVLAAGALERAARELAELDPPFTVSGARRAWGTTRRVAVPLLERLDADGVTRRRDDGTRELS</sequence>
<dbReference type="InterPro" id="IPR050055">
    <property type="entry name" value="EF-Tu_GTPase"/>
</dbReference>
<dbReference type="PANTHER" id="PTHR43721">
    <property type="entry name" value="ELONGATION FACTOR TU-RELATED"/>
    <property type="match status" value="1"/>
</dbReference>
<dbReference type="SUPFAM" id="SSF46785">
    <property type="entry name" value="Winged helix' DNA-binding domain"/>
    <property type="match status" value="1"/>
</dbReference>
<dbReference type="InterPro" id="IPR036388">
    <property type="entry name" value="WH-like_DNA-bd_sf"/>
</dbReference>
<keyword evidence="2" id="KW-0963">Cytoplasm</keyword>
<dbReference type="InterPro" id="IPR027417">
    <property type="entry name" value="P-loop_NTPase"/>
</dbReference>
<proteinExistence type="predicted"/>
<evidence type="ECO:0000259" key="6">
    <source>
        <dbReference type="PROSITE" id="PS51722"/>
    </source>
</evidence>
<evidence type="ECO:0000313" key="8">
    <source>
        <dbReference type="Proteomes" id="UP001500653"/>
    </source>
</evidence>
<feature type="region of interest" description="Disordered" evidence="5">
    <location>
        <begin position="328"/>
        <end position="356"/>
    </location>
</feature>
<dbReference type="InterPro" id="IPR000795">
    <property type="entry name" value="T_Tr_GTP-bd_dom"/>
</dbReference>
<dbReference type="InterPro" id="IPR036390">
    <property type="entry name" value="WH_DNA-bd_sf"/>
</dbReference>
<dbReference type="InterPro" id="IPR015191">
    <property type="entry name" value="SelB_WHD4"/>
</dbReference>
<dbReference type="GO" id="GO:0003746">
    <property type="term" value="F:translation elongation factor activity"/>
    <property type="evidence" value="ECO:0007669"/>
    <property type="project" value="UniProtKB-KW"/>
</dbReference>
<dbReference type="NCBIfam" id="TIGR00475">
    <property type="entry name" value="selB"/>
    <property type="match status" value="1"/>
</dbReference>
<dbReference type="InterPro" id="IPR057335">
    <property type="entry name" value="Beta-barrel_SelB"/>
</dbReference>
<dbReference type="Gene3D" id="1.10.10.10">
    <property type="entry name" value="Winged helix-like DNA-binding domain superfamily/Winged helix DNA-binding domain"/>
    <property type="match status" value="1"/>
</dbReference>
<dbReference type="SUPFAM" id="SSF50447">
    <property type="entry name" value="Translation proteins"/>
    <property type="match status" value="1"/>
</dbReference>
<evidence type="ECO:0000256" key="5">
    <source>
        <dbReference type="SAM" id="MobiDB-lite"/>
    </source>
</evidence>
<evidence type="ECO:0000256" key="3">
    <source>
        <dbReference type="ARBA" id="ARBA00022917"/>
    </source>
</evidence>
<comment type="subcellular location">
    <subcellularLocation>
        <location evidence="1">Cytoplasm</location>
    </subcellularLocation>
</comment>
<dbReference type="Proteomes" id="UP001500653">
    <property type="component" value="Unassembled WGS sequence"/>
</dbReference>
<evidence type="ECO:0000256" key="4">
    <source>
        <dbReference type="ARBA" id="ARBA00023134"/>
    </source>
</evidence>
<accession>A0ABP4GNI8</accession>
<name>A0ABP4GNI8_9PSEU</name>
<keyword evidence="3" id="KW-0648">Protein biosynthesis</keyword>
<reference evidence="8" key="1">
    <citation type="journal article" date="2019" name="Int. J. Syst. Evol. Microbiol.">
        <title>The Global Catalogue of Microorganisms (GCM) 10K type strain sequencing project: providing services to taxonomists for standard genome sequencing and annotation.</title>
        <authorList>
            <consortium name="The Broad Institute Genomics Platform"/>
            <consortium name="The Broad Institute Genome Sequencing Center for Infectious Disease"/>
            <person name="Wu L."/>
            <person name="Ma J."/>
        </authorList>
    </citation>
    <scope>NUCLEOTIDE SEQUENCE [LARGE SCALE GENOMIC DNA]</scope>
    <source>
        <strain evidence="8">JCM 13023</strain>
    </source>
</reference>
<dbReference type="PANTHER" id="PTHR43721:SF22">
    <property type="entry name" value="ELONGATION FACTOR TU, MITOCHONDRIAL"/>
    <property type="match status" value="1"/>
</dbReference>
<dbReference type="Gene3D" id="3.40.50.300">
    <property type="entry name" value="P-loop containing nucleotide triphosphate hydrolases"/>
    <property type="match status" value="1"/>
</dbReference>
<dbReference type="CDD" id="cd04171">
    <property type="entry name" value="SelB"/>
    <property type="match status" value="1"/>
</dbReference>
<dbReference type="Pfam" id="PF00009">
    <property type="entry name" value="GTP_EFTU"/>
    <property type="match status" value="1"/>
</dbReference>
<evidence type="ECO:0000313" key="7">
    <source>
        <dbReference type="EMBL" id="GAA1226196.1"/>
    </source>
</evidence>
<dbReference type="InterPro" id="IPR004535">
    <property type="entry name" value="Transl_elong_SelB"/>
</dbReference>
<comment type="caution">
    <text evidence="7">The sequence shown here is derived from an EMBL/GenBank/DDBJ whole genome shotgun (WGS) entry which is preliminary data.</text>
</comment>
<dbReference type="InterPro" id="IPR009000">
    <property type="entry name" value="Transl_B-barrel_sf"/>
</dbReference>
<feature type="domain" description="Tr-type G" evidence="6">
    <location>
        <begin position="1"/>
        <end position="179"/>
    </location>
</feature>
<keyword evidence="7" id="KW-0251">Elongation factor</keyword>
<keyword evidence="8" id="KW-1185">Reference proteome</keyword>
<evidence type="ECO:0000256" key="2">
    <source>
        <dbReference type="ARBA" id="ARBA00022490"/>
    </source>
</evidence>
<dbReference type="RefSeq" id="WP_253864937.1">
    <property type="nucleotide sequence ID" value="NZ_BAAALN010000002.1"/>
</dbReference>
<evidence type="ECO:0000256" key="1">
    <source>
        <dbReference type="ARBA" id="ARBA00004496"/>
    </source>
</evidence>
<dbReference type="PROSITE" id="PS51722">
    <property type="entry name" value="G_TR_2"/>
    <property type="match status" value="1"/>
</dbReference>
<dbReference type="Pfam" id="PF25461">
    <property type="entry name" value="Beta-barrel_SelB"/>
    <property type="match status" value="1"/>
</dbReference>
<keyword evidence="4" id="KW-0547">Nucleotide-binding</keyword>
<dbReference type="EMBL" id="BAAALN010000002">
    <property type="protein sequence ID" value="GAA1226196.1"/>
    <property type="molecule type" value="Genomic_DNA"/>
</dbReference>
<dbReference type="Gene3D" id="2.40.30.10">
    <property type="entry name" value="Translation factors"/>
    <property type="match status" value="1"/>
</dbReference>
<gene>
    <name evidence="7" type="primary">selB</name>
    <name evidence="7" type="ORF">GCM10009676_05170</name>
</gene>
<dbReference type="SUPFAM" id="SSF52540">
    <property type="entry name" value="P-loop containing nucleoside triphosphate hydrolases"/>
    <property type="match status" value="1"/>
</dbReference>